<keyword evidence="2" id="KW-1185">Reference proteome</keyword>
<evidence type="ECO:0000313" key="2">
    <source>
        <dbReference type="Proteomes" id="UP000828048"/>
    </source>
</evidence>
<reference evidence="1 2" key="1">
    <citation type="journal article" date="2021" name="Hortic Res">
        <title>High-quality reference genome and annotation aids understanding of berry development for evergreen blueberry (Vaccinium darrowii).</title>
        <authorList>
            <person name="Yu J."/>
            <person name="Hulse-Kemp A.M."/>
            <person name="Babiker E."/>
            <person name="Staton M."/>
        </authorList>
    </citation>
    <scope>NUCLEOTIDE SEQUENCE [LARGE SCALE GENOMIC DNA]</scope>
    <source>
        <strain evidence="2">cv. NJ 8807/NJ 8810</strain>
        <tissue evidence="1">Young leaf</tissue>
    </source>
</reference>
<protein>
    <submittedName>
        <fullName evidence="1">Uncharacterized protein</fullName>
    </submittedName>
</protein>
<name>A0ACB7X4Y3_9ERIC</name>
<gene>
    <name evidence="1" type="ORF">Vadar_029691</name>
</gene>
<sequence>MGSLFTFFTIFSLVLFGSTIDARPDSGDYWKGVMEDQPMPEAIHSLLHQASVSPLSTTKQTDCHTPSATGYHDDSTKLMGEKSFVNDFEPRLNVSVYHDDAGLKEEKSFVKDFEPRPNVSVYHDDVGLKGEMSFVKDFEPRPNVSV</sequence>
<accession>A0ACB7X4Y3</accession>
<dbReference type="EMBL" id="CM037152">
    <property type="protein sequence ID" value="KAH7835772.1"/>
    <property type="molecule type" value="Genomic_DNA"/>
</dbReference>
<comment type="caution">
    <text evidence="1">The sequence shown here is derived from an EMBL/GenBank/DDBJ whole genome shotgun (WGS) entry which is preliminary data.</text>
</comment>
<organism evidence="1 2">
    <name type="scientific">Vaccinium darrowii</name>
    <dbReference type="NCBI Taxonomy" id="229202"/>
    <lineage>
        <taxon>Eukaryota</taxon>
        <taxon>Viridiplantae</taxon>
        <taxon>Streptophyta</taxon>
        <taxon>Embryophyta</taxon>
        <taxon>Tracheophyta</taxon>
        <taxon>Spermatophyta</taxon>
        <taxon>Magnoliopsida</taxon>
        <taxon>eudicotyledons</taxon>
        <taxon>Gunneridae</taxon>
        <taxon>Pentapetalae</taxon>
        <taxon>asterids</taxon>
        <taxon>Ericales</taxon>
        <taxon>Ericaceae</taxon>
        <taxon>Vaccinioideae</taxon>
        <taxon>Vaccinieae</taxon>
        <taxon>Vaccinium</taxon>
    </lineage>
</organism>
<proteinExistence type="predicted"/>
<evidence type="ECO:0000313" key="1">
    <source>
        <dbReference type="EMBL" id="KAH7835772.1"/>
    </source>
</evidence>
<dbReference type="Proteomes" id="UP000828048">
    <property type="component" value="Chromosome 2"/>
</dbReference>